<keyword evidence="1" id="KW-1133">Transmembrane helix</keyword>
<sequence>MICFPYIVFVIIIGIFIFSFFIRDSKFNNEKTFKYLASIIRIVSLCFIIFILLVLRKNTGLIYVLKLPTTLFFTFIDIYFLVNLCIICEIYSEENKTKDNLGYKILLIIENVLKSITLIFIGIINCLLVFLCINVVDKIIELQASFIDAIICYIIICSITSVLKSESTRLMNRIIEKLMNKILLKLDIVNYKFKLINNKKDVFNFNKMFTIACISIYKGLTSDNTATIIIVFGFIILLDSFIDKISKSLKKCLSL</sequence>
<keyword evidence="3" id="KW-1185">Reference proteome</keyword>
<feature type="transmembrane region" description="Helical" evidence="1">
    <location>
        <begin position="112"/>
        <end position="136"/>
    </location>
</feature>
<feature type="transmembrane region" description="Helical" evidence="1">
    <location>
        <begin position="226"/>
        <end position="242"/>
    </location>
</feature>
<organism evidence="2 3">
    <name type="scientific">Paraclostridium tenue</name>
    <dbReference type="NCBI Taxonomy" id="1737"/>
    <lineage>
        <taxon>Bacteria</taxon>
        <taxon>Bacillati</taxon>
        <taxon>Bacillota</taxon>
        <taxon>Clostridia</taxon>
        <taxon>Peptostreptococcales</taxon>
        <taxon>Peptostreptococcaceae</taxon>
        <taxon>Paraclostridium</taxon>
    </lineage>
</organism>
<accession>A0ABN1LXY7</accession>
<gene>
    <name evidence="2" type="ORF">GCM10008917_04040</name>
</gene>
<feature type="transmembrane region" description="Helical" evidence="1">
    <location>
        <begin position="6"/>
        <end position="23"/>
    </location>
</feature>
<feature type="transmembrane region" description="Helical" evidence="1">
    <location>
        <begin position="142"/>
        <end position="163"/>
    </location>
</feature>
<reference evidence="2 3" key="1">
    <citation type="journal article" date="2019" name="Int. J. Syst. Evol. Microbiol.">
        <title>The Global Catalogue of Microorganisms (GCM) 10K type strain sequencing project: providing services to taxonomists for standard genome sequencing and annotation.</title>
        <authorList>
            <consortium name="The Broad Institute Genomics Platform"/>
            <consortium name="The Broad Institute Genome Sequencing Center for Infectious Disease"/>
            <person name="Wu L."/>
            <person name="Ma J."/>
        </authorList>
    </citation>
    <scope>NUCLEOTIDE SEQUENCE [LARGE SCALE GENOMIC DNA]</scope>
    <source>
        <strain evidence="2 3">JCM 6486</strain>
    </source>
</reference>
<feature type="transmembrane region" description="Helical" evidence="1">
    <location>
        <begin position="202"/>
        <end position="220"/>
    </location>
</feature>
<evidence type="ECO:0000256" key="1">
    <source>
        <dbReference type="SAM" id="Phobius"/>
    </source>
</evidence>
<keyword evidence="1" id="KW-0812">Transmembrane</keyword>
<evidence type="ECO:0000313" key="3">
    <source>
        <dbReference type="Proteomes" id="UP001400965"/>
    </source>
</evidence>
<keyword evidence="1" id="KW-0472">Membrane</keyword>
<comment type="caution">
    <text evidence="2">The sequence shown here is derived from an EMBL/GenBank/DDBJ whole genome shotgun (WGS) entry which is preliminary data.</text>
</comment>
<proteinExistence type="predicted"/>
<feature type="transmembrane region" description="Helical" evidence="1">
    <location>
        <begin position="35"/>
        <end position="55"/>
    </location>
</feature>
<dbReference type="Proteomes" id="UP001400965">
    <property type="component" value="Unassembled WGS sequence"/>
</dbReference>
<protein>
    <submittedName>
        <fullName evidence="2">Uncharacterized protein</fullName>
    </submittedName>
</protein>
<name>A0ABN1LXY7_9FIRM</name>
<evidence type="ECO:0000313" key="2">
    <source>
        <dbReference type="EMBL" id="GAA0861688.1"/>
    </source>
</evidence>
<dbReference type="RefSeq" id="WP_346041593.1">
    <property type="nucleotide sequence ID" value="NZ_BAAACP010000002.1"/>
</dbReference>
<feature type="transmembrane region" description="Helical" evidence="1">
    <location>
        <begin position="67"/>
        <end position="91"/>
    </location>
</feature>
<dbReference type="EMBL" id="BAAACP010000002">
    <property type="protein sequence ID" value="GAA0861688.1"/>
    <property type="molecule type" value="Genomic_DNA"/>
</dbReference>